<reference evidence="2 3" key="1">
    <citation type="submission" date="2023-03" db="EMBL/GenBank/DDBJ databases">
        <title>Genome insight into feeding habits of ladybird beetles.</title>
        <authorList>
            <person name="Li H.-S."/>
            <person name="Huang Y.-H."/>
            <person name="Pang H."/>
        </authorList>
    </citation>
    <scope>NUCLEOTIDE SEQUENCE [LARGE SCALE GENOMIC DNA]</scope>
    <source>
        <strain evidence="2">SYSU_2023b</strain>
        <tissue evidence="2">Whole body</tissue>
    </source>
</reference>
<organism evidence="2 3">
    <name type="scientific">Henosepilachna vigintioctopunctata</name>
    <dbReference type="NCBI Taxonomy" id="420089"/>
    <lineage>
        <taxon>Eukaryota</taxon>
        <taxon>Metazoa</taxon>
        <taxon>Ecdysozoa</taxon>
        <taxon>Arthropoda</taxon>
        <taxon>Hexapoda</taxon>
        <taxon>Insecta</taxon>
        <taxon>Pterygota</taxon>
        <taxon>Neoptera</taxon>
        <taxon>Endopterygota</taxon>
        <taxon>Coleoptera</taxon>
        <taxon>Polyphaga</taxon>
        <taxon>Cucujiformia</taxon>
        <taxon>Coccinelloidea</taxon>
        <taxon>Coccinellidae</taxon>
        <taxon>Epilachninae</taxon>
        <taxon>Epilachnini</taxon>
        <taxon>Henosepilachna</taxon>
    </lineage>
</organism>
<name>A0AAW1U895_9CUCU</name>
<sequence>MFSDGFFIGKYQSIGSYAECTDNTEPEVNVSKSKKIRNAKSQDGCAASKYKYFVIVGAFKKYLKTFSPFWLALSVLNVIYAALECVLKVAAINCPGEIPDLFLSAPPSPSSLLPSPSFPTPSPVTRPFFPKTRDIVANPP</sequence>
<evidence type="ECO:0000313" key="2">
    <source>
        <dbReference type="EMBL" id="KAK9876891.1"/>
    </source>
</evidence>
<dbReference type="AlphaFoldDB" id="A0AAW1U895"/>
<proteinExistence type="predicted"/>
<dbReference type="EMBL" id="JARQZJ010000039">
    <property type="protein sequence ID" value="KAK9876891.1"/>
    <property type="molecule type" value="Genomic_DNA"/>
</dbReference>
<dbReference type="Proteomes" id="UP001431783">
    <property type="component" value="Unassembled WGS sequence"/>
</dbReference>
<comment type="caution">
    <text evidence="2">The sequence shown here is derived from an EMBL/GenBank/DDBJ whole genome shotgun (WGS) entry which is preliminary data.</text>
</comment>
<evidence type="ECO:0000256" key="1">
    <source>
        <dbReference type="SAM" id="MobiDB-lite"/>
    </source>
</evidence>
<protein>
    <submittedName>
        <fullName evidence="2">Uncharacterized protein</fullName>
    </submittedName>
</protein>
<accession>A0AAW1U895</accession>
<feature type="region of interest" description="Disordered" evidence="1">
    <location>
        <begin position="107"/>
        <end position="129"/>
    </location>
</feature>
<evidence type="ECO:0000313" key="3">
    <source>
        <dbReference type="Proteomes" id="UP001431783"/>
    </source>
</evidence>
<keyword evidence="3" id="KW-1185">Reference proteome</keyword>
<gene>
    <name evidence="2" type="ORF">WA026_015927</name>
</gene>